<dbReference type="Proteomes" id="UP000814033">
    <property type="component" value="Unassembled WGS sequence"/>
</dbReference>
<sequence>MLPRRHPRYAILLGVLFFITLILLLPTSPLISAPAVHPNLVHHPRPPADLHALPARVQKAERIYQRMLRLRRRLITKYGPKPEDIVLFPPDRDPWPPYTVWDFFPPAFNCPHDIERVGTLGDGGKWVCGLERLRDKQDCVVYSVGSPADASFEAELLARTKHCQLYLYDPSSSSPPRGPWDSRGRVHFHRWGVAGFDAHASSDKNKFYTLQSLMRANGHAHVDLLKIDLEGWEFDAMTAFVNSLANPDAPPADADFPPASMPVGQMLLELHLWNRRFVDVLKWWTALEDAGLRAVSREPNLVYQNYNKEQGAELAEYTFLNVRTRNIFTSEPAAVPPSTDRVDDVTPPVHVNEDDAPAGVELL</sequence>
<reference evidence="1" key="2">
    <citation type="journal article" date="2022" name="New Phytol.">
        <title>Evolutionary transition to the ectomycorrhizal habit in the genomes of a hyperdiverse lineage of mushroom-forming fungi.</title>
        <authorList>
            <person name="Looney B."/>
            <person name="Miyauchi S."/>
            <person name="Morin E."/>
            <person name="Drula E."/>
            <person name="Courty P.E."/>
            <person name="Kohler A."/>
            <person name="Kuo A."/>
            <person name="LaButti K."/>
            <person name="Pangilinan J."/>
            <person name="Lipzen A."/>
            <person name="Riley R."/>
            <person name="Andreopoulos W."/>
            <person name="He G."/>
            <person name="Johnson J."/>
            <person name="Nolan M."/>
            <person name="Tritt A."/>
            <person name="Barry K.W."/>
            <person name="Grigoriev I.V."/>
            <person name="Nagy L.G."/>
            <person name="Hibbett D."/>
            <person name="Henrissat B."/>
            <person name="Matheny P.B."/>
            <person name="Labbe J."/>
            <person name="Martin F.M."/>
        </authorList>
    </citation>
    <scope>NUCLEOTIDE SEQUENCE</scope>
    <source>
        <strain evidence="1">FP105234-sp</strain>
    </source>
</reference>
<keyword evidence="2" id="KW-1185">Reference proteome</keyword>
<accession>A0ACB8RYU7</accession>
<comment type="caution">
    <text evidence="1">The sequence shown here is derived from an EMBL/GenBank/DDBJ whole genome shotgun (WGS) entry which is preliminary data.</text>
</comment>
<reference evidence="1" key="1">
    <citation type="submission" date="2021-02" db="EMBL/GenBank/DDBJ databases">
        <authorList>
            <consortium name="DOE Joint Genome Institute"/>
            <person name="Ahrendt S."/>
            <person name="Looney B.P."/>
            <person name="Miyauchi S."/>
            <person name="Morin E."/>
            <person name="Drula E."/>
            <person name="Courty P.E."/>
            <person name="Chicoki N."/>
            <person name="Fauchery L."/>
            <person name="Kohler A."/>
            <person name="Kuo A."/>
            <person name="Labutti K."/>
            <person name="Pangilinan J."/>
            <person name="Lipzen A."/>
            <person name="Riley R."/>
            <person name="Andreopoulos W."/>
            <person name="He G."/>
            <person name="Johnson J."/>
            <person name="Barry K.W."/>
            <person name="Grigoriev I.V."/>
            <person name="Nagy L."/>
            <person name="Hibbett D."/>
            <person name="Henrissat B."/>
            <person name="Matheny P.B."/>
            <person name="Labbe J."/>
            <person name="Martin F."/>
        </authorList>
    </citation>
    <scope>NUCLEOTIDE SEQUENCE</scope>
    <source>
        <strain evidence="1">FP105234-sp</strain>
    </source>
</reference>
<gene>
    <name evidence="1" type="ORF">FA95DRAFT_1489947</name>
</gene>
<name>A0ACB8RYU7_9AGAM</name>
<evidence type="ECO:0000313" key="1">
    <source>
        <dbReference type="EMBL" id="KAI0049038.1"/>
    </source>
</evidence>
<evidence type="ECO:0000313" key="2">
    <source>
        <dbReference type="Proteomes" id="UP000814033"/>
    </source>
</evidence>
<protein>
    <submittedName>
        <fullName evidence="1">Uncharacterized protein</fullName>
    </submittedName>
</protein>
<proteinExistence type="predicted"/>
<dbReference type="EMBL" id="MU275878">
    <property type="protein sequence ID" value="KAI0049038.1"/>
    <property type="molecule type" value="Genomic_DNA"/>
</dbReference>
<organism evidence="1 2">
    <name type="scientific">Auriscalpium vulgare</name>
    <dbReference type="NCBI Taxonomy" id="40419"/>
    <lineage>
        <taxon>Eukaryota</taxon>
        <taxon>Fungi</taxon>
        <taxon>Dikarya</taxon>
        <taxon>Basidiomycota</taxon>
        <taxon>Agaricomycotina</taxon>
        <taxon>Agaricomycetes</taxon>
        <taxon>Russulales</taxon>
        <taxon>Auriscalpiaceae</taxon>
        <taxon>Auriscalpium</taxon>
    </lineage>
</organism>